<dbReference type="STRING" id="589865.DaAHT2_2155"/>
<protein>
    <submittedName>
        <fullName evidence="1">Phage transcriptional regulator, AlpA</fullName>
    </submittedName>
</protein>
<dbReference type="Gene3D" id="1.10.238.160">
    <property type="match status" value="1"/>
</dbReference>
<dbReference type="FunCoup" id="D6Z659">
    <property type="interactions" value="38"/>
</dbReference>
<name>D6Z659_DESAT</name>
<evidence type="ECO:0000313" key="2">
    <source>
        <dbReference type="Proteomes" id="UP000001508"/>
    </source>
</evidence>
<dbReference type="PANTHER" id="PTHR36154:SF1">
    <property type="entry name" value="DNA-BINDING TRANSCRIPTIONAL ACTIVATOR ALPA"/>
    <property type="match status" value="1"/>
</dbReference>
<accession>D6Z659</accession>
<keyword evidence="2" id="KW-1185">Reference proteome</keyword>
<dbReference type="HOGENOM" id="CLU_140176_15_2_7"/>
<dbReference type="KEGG" id="dak:DaAHT2_2155"/>
<dbReference type="InterPro" id="IPR052931">
    <property type="entry name" value="Prophage_regulatory_activator"/>
</dbReference>
<dbReference type="Proteomes" id="UP000001508">
    <property type="component" value="Chromosome"/>
</dbReference>
<dbReference type="OrthoDB" id="5398721at2"/>
<proteinExistence type="predicted"/>
<dbReference type="Pfam" id="PF05930">
    <property type="entry name" value="Phage_AlpA"/>
    <property type="match status" value="1"/>
</dbReference>
<dbReference type="InterPro" id="IPR010260">
    <property type="entry name" value="AlpA"/>
</dbReference>
<organism evidence="1 2">
    <name type="scientific">Desulfurivibrio alkaliphilus (strain DSM 19089 / UNIQEM U267 / AHT2)</name>
    <dbReference type="NCBI Taxonomy" id="589865"/>
    <lineage>
        <taxon>Bacteria</taxon>
        <taxon>Pseudomonadati</taxon>
        <taxon>Thermodesulfobacteriota</taxon>
        <taxon>Desulfobulbia</taxon>
        <taxon>Desulfobulbales</taxon>
        <taxon>Desulfobulbaceae</taxon>
        <taxon>Desulfurivibrio</taxon>
    </lineage>
</organism>
<reference evidence="2" key="1">
    <citation type="submission" date="2010-02" db="EMBL/GenBank/DDBJ databases">
        <title>Complete sequence of Desulfurivibrio alkaliphilus AHT2.</title>
        <authorList>
            <consortium name="US DOE Joint Genome Institute"/>
            <person name="Pitluck S."/>
            <person name="Chertkov O."/>
            <person name="Detter J.C."/>
            <person name="Han C."/>
            <person name="Tapia R."/>
            <person name="Larimer F."/>
            <person name="Land M."/>
            <person name="Hauser L."/>
            <person name="Kyrpides N."/>
            <person name="Mikhailova N."/>
            <person name="Sorokin D.Y."/>
            <person name="Muyzer G."/>
            <person name="Woyke T."/>
        </authorList>
    </citation>
    <scope>NUCLEOTIDE SEQUENCE [LARGE SCALE GENOMIC DNA]</scope>
    <source>
        <strain evidence="2">DSM 19089 / UNIQEM U267 / AHT2</strain>
    </source>
</reference>
<sequence>MKAKPKRIIRKPELWVKVGLSDPTIWRLEKKGKFPKRLRLGGNSCGWLEHEVNEWINNRAAER</sequence>
<dbReference type="AlphaFoldDB" id="D6Z659"/>
<dbReference type="InParanoid" id="D6Z659"/>
<dbReference type="RefSeq" id="WP_013164341.1">
    <property type="nucleotide sequence ID" value="NC_014216.1"/>
</dbReference>
<dbReference type="EMBL" id="CP001940">
    <property type="protein sequence ID" value="ADH86824.1"/>
    <property type="molecule type" value="Genomic_DNA"/>
</dbReference>
<dbReference type="eggNOG" id="COG3311">
    <property type="taxonomic scope" value="Bacteria"/>
</dbReference>
<dbReference type="PANTHER" id="PTHR36154">
    <property type="entry name" value="DNA-BINDING TRANSCRIPTIONAL ACTIVATOR ALPA"/>
    <property type="match status" value="1"/>
</dbReference>
<evidence type="ECO:0000313" key="1">
    <source>
        <dbReference type="EMBL" id="ADH86824.1"/>
    </source>
</evidence>
<gene>
    <name evidence="1" type="ordered locus">DaAHT2_2155</name>
</gene>